<name>A0ABX3ES72_9BACL</name>
<comment type="caution">
    <text evidence="2">The sequence shown here is derived from an EMBL/GenBank/DDBJ whole genome shotgun (WGS) entry which is preliminary data.</text>
</comment>
<keyword evidence="1" id="KW-1133">Transmembrane helix</keyword>
<feature type="transmembrane region" description="Helical" evidence="1">
    <location>
        <begin position="450"/>
        <end position="472"/>
    </location>
</feature>
<keyword evidence="3" id="KW-1185">Reference proteome</keyword>
<dbReference type="RefSeq" id="WP_074107652.1">
    <property type="nucleotide sequence ID" value="NZ_LVWI01000038.1"/>
</dbReference>
<sequence length="489" mass="57063">MPELIPITSEPTLHTALLQFIFPFSIKDGEDMKLIEHLTQEGFTRFFLDNKELEDAYYGEGYSVSHEKMERSYLPFAAHVLFPREKDKDSFRRFSRANHLPCRMDMPGQSVHFQVLSTDVFVCPFELGFLTIRVSIGEKPLPFSTVLEFADRFRTLEDVSFRDKLTSIHCHDRSFDQVEDFVFRNVVGGLEPFLDPSEINGAYFETLPFFVDERMLVQAFYGFDRQENKENEISVELLYRASQLDGMTLGGKPYISASDPGYIRDYCGEHCYSRWGPDTYYMTNEQTFCCLSLAESGVATQLINQMYGEYYYGLLLSIFHKIVLLKLANIHSRLRINHDVDEIENLIFMINKFSAKFYFLELISQSQGREIFFQLRKVYGNDALFDEVKMTLNDLFQYQEKFQAKRRDTLLMILTVFTVVSGIYGMNQVIEDLKGKIDWSKMLEYSPFEYLALFVAFTGIAVSIGLSLKQLWNGIRSRRRKRKRVQGYD</sequence>
<keyword evidence="1" id="KW-0472">Membrane</keyword>
<organism evidence="2 3">
    <name type="scientific">Paenibacillus helianthi</name>
    <dbReference type="NCBI Taxonomy" id="1349432"/>
    <lineage>
        <taxon>Bacteria</taxon>
        <taxon>Bacillati</taxon>
        <taxon>Bacillota</taxon>
        <taxon>Bacilli</taxon>
        <taxon>Bacillales</taxon>
        <taxon>Paenibacillaceae</taxon>
        <taxon>Paenibacillus</taxon>
    </lineage>
</organism>
<reference evidence="2 3" key="1">
    <citation type="submission" date="2016-03" db="EMBL/GenBank/DDBJ databases">
        <authorList>
            <person name="Sant'Anna F.H."/>
            <person name="Ambrosini A."/>
            <person name="Souza R."/>
            <person name="Bach E."/>
            <person name="Fernandes G."/>
            <person name="Balsanelli E."/>
            <person name="Baura V.A."/>
            <person name="Souza E.M."/>
            <person name="Passaglia L."/>
        </authorList>
    </citation>
    <scope>NUCLEOTIDE SEQUENCE [LARGE SCALE GENOMIC DNA]</scope>
    <source>
        <strain evidence="2 3">P26E</strain>
    </source>
</reference>
<dbReference type="Proteomes" id="UP000186058">
    <property type="component" value="Unassembled WGS sequence"/>
</dbReference>
<proteinExistence type="predicted"/>
<evidence type="ECO:0000313" key="3">
    <source>
        <dbReference type="Proteomes" id="UP000186058"/>
    </source>
</evidence>
<feature type="transmembrane region" description="Helical" evidence="1">
    <location>
        <begin position="310"/>
        <end position="328"/>
    </location>
</feature>
<evidence type="ECO:0000313" key="2">
    <source>
        <dbReference type="EMBL" id="OKP86495.1"/>
    </source>
</evidence>
<dbReference type="EMBL" id="LVWI01000038">
    <property type="protein sequence ID" value="OKP86495.1"/>
    <property type="molecule type" value="Genomic_DNA"/>
</dbReference>
<evidence type="ECO:0008006" key="4">
    <source>
        <dbReference type="Google" id="ProtNLM"/>
    </source>
</evidence>
<accession>A0ABX3ES72</accession>
<keyword evidence="1" id="KW-0812">Transmembrane</keyword>
<evidence type="ECO:0000256" key="1">
    <source>
        <dbReference type="SAM" id="Phobius"/>
    </source>
</evidence>
<feature type="transmembrane region" description="Helical" evidence="1">
    <location>
        <begin position="410"/>
        <end position="430"/>
    </location>
</feature>
<protein>
    <recommendedName>
        <fullName evidence="4">Group-specific protein</fullName>
    </recommendedName>
</protein>
<gene>
    <name evidence="2" type="ORF">A3844_13215</name>
</gene>